<dbReference type="InterPro" id="IPR007644">
    <property type="entry name" value="RNA_pol_bsu_protrusion"/>
</dbReference>
<evidence type="ECO:0000256" key="16">
    <source>
        <dbReference type="RuleBase" id="RU363031"/>
    </source>
</evidence>
<evidence type="ECO:0000256" key="4">
    <source>
        <dbReference type="ARBA" id="ARBA00006835"/>
    </source>
</evidence>
<evidence type="ECO:0000256" key="14">
    <source>
        <dbReference type="ARBA" id="ARBA00048552"/>
    </source>
</evidence>
<gene>
    <name evidence="24" type="ORF">CVIRNUC_000143</name>
</gene>
<keyword evidence="10" id="KW-0862">Zinc</keyword>
<dbReference type="FunFam" id="3.90.1100.10:FF:000008">
    <property type="entry name" value="DNA-directed RNA polymerase subunit beta"/>
    <property type="match status" value="1"/>
</dbReference>
<keyword evidence="25" id="KW-1185">Reference proteome</keyword>
<protein>
    <recommendedName>
        <fullName evidence="16">DNA-directed RNA polymerase subunit beta</fullName>
        <ecNumber evidence="16">2.7.7.6</ecNumber>
    </recommendedName>
</protein>
<comment type="subcellular location">
    <subcellularLocation>
        <location evidence="2">Nucleus</location>
    </subcellularLocation>
    <subcellularLocation>
        <location evidence="3">Plastid</location>
    </subcellularLocation>
</comment>
<dbReference type="InterPro" id="IPR007641">
    <property type="entry name" value="RNA_pol_Rpb2_7"/>
</dbReference>
<evidence type="ECO:0000256" key="7">
    <source>
        <dbReference type="ARBA" id="ARBA00022695"/>
    </source>
</evidence>
<dbReference type="FunFam" id="3.90.1800.10:FF:000004">
    <property type="entry name" value="DNA-directed RNA polymerase subunit beta"/>
    <property type="match status" value="1"/>
</dbReference>
<evidence type="ECO:0000256" key="2">
    <source>
        <dbReference type="ARBA" id="ARBA00004123"/>
    </source>
</evidence>
<keyword evidence="12" id="KW-0539">Nucleus</keyword>
<proteinExistence type="inferred from homology"/>
<comment type="subunit">
    <text evidence="13">In plastids the minimal PEP RNA polymerase catalytic core is composed of four subunits: alpha, beta, beta', and beta''. When a (nuclear-encoded) sigma factor is associated with the core the holoenzyme is formed, which can initiate transcription.</text>
</comment>
<keyword evidence="6 16" id="KW-0808">Transferase</keyword>
<comment type="function">
    <text evidence="1 16">DNA-dependent RNA polymerase catalyzes the transcription of DNA into RNA using the four ribonucleoside triphosphates as substrates.</text>
</comment>
<evidence type="ECO:0000256" key="9">
    <source>
        <dbReference type="ARBA" id="ARBA00022771"/>
    </source>
</evidence>
<feature type="region of interest" description="Disordered" evidence="17">
    <location>
        <begin position="833"/>
        <end position="852"/>
    </location>
</feature>
<dbReference type="EMBL" id="CAUYUE010000001">
    <property type="protein sequence ID" value="CAK0732523.1"/>
    <property type="molecule type" value="Genomic_DNA"/>
</dbReference>
<dbReference type="InterPro" id="IPR015712">
    <property type="entry name" value="DNA-dir_RNA_pol_su2"/>
</dbReference>
<feature type="domain" description="RNA polymerase Rpb2" evidence="20">
    <location>
        <begin position="187"/>
        <end position="351"/>
    </location>
</feature>
<dbReference type="InterPro" id="IPR037033">
    <property type="entry name" value="DNA-dir_RNAP_su2_hyb_sf"/>
</dbReference>
<dbReference type="PANTHER" id="PTHR20856">
    <property type="entry name" value="DNA-DIRECTED RNA POLYMERASE I SUBUNIT 2"/>
    <property type="match status" value="1"/>
</dbReference>
<feature type="domain" description="RNA polymerase Rpb2" evidence="19">
    <location>
        <begin position="1084"/>
        <end position="1192"/>
    </location>
</feature>
<dbReference type="Pfam" id="PF00562">
    <property type="entry name" value="RNA_pol_Rpb2_6"/>
    <property type="match status" value="1"/>
</dbReference>
<dbReference type="GO" id="GO:0009536">
    <property type="term" value="C:plastid"/>
    <property type="evidence" value="ECO:0007669"/>
    <property type="project" value="UniProtKB-SubCell"/>
</dbReference>
<dbReference type="AlphaFoldDB" id="A0AAV1HRY1"/>
<evidence type="ECO:0000256" key="6">
    <source>
        <dbReference type="ARBA" id="ARBA00022679"/>
    </source>
</evidence>
<dbReference type="GO" id="GO:0003899">
    <property type="term" value="F:DNA-directed RNA polymerase activity"/>
    <property type="evidence" value="ECO:0007669"/>
    <property type="project" value="UniProtKB-EC"/>
</dbReference>
<evidence type="ECO:0000256" key="5">
    <source>
        <dbReference type="ARBA" id="ARBA00022478"/>
    </source>
</evidence>
<keyword evidence="8" id="KW-0479">Metal-binding</keyword>
<dbReference type="SUPFAM" id="SSF64484">
    <property type="entry name" value="beta and beta-prime subunits of DNA dependent RNA-polymerase"/>
    <property type="match status" value="1"/>
</dbReference>
<evidence type="ECO:0000259" key="23">
    <source>
        <dbReference type="Pfam" id="PF06883"/>
    </source>
</evidence>
<dbReference type="InterPro" id="IPR009674">
    <property type="entry name" value="Rpa2_dom_4"/>
</dbReference>
<dbReference type="GO" id="GO:0032549">
    <property type="term" value="F:ribonucleoside binding"/>
    <property type="evidence" value="ECO:0007669"/>
    <property type="project" value="InterPro"/>
</dbReference>
<dbReference type="Gene3D" id="3.90.1100.10">
    <property type="match status" value="1"/>
</dbReference>
<keyword evidence="11 16" id="KW-0804">Transcription</keyword>
<feature type="domain" description="DNA-directed RNA polymerase I subunit RPA2" evidence="23">
    <location>
        <begin position="552"/>
        <end position="628"/>
    </location>
</feature>
<reference evidence="24 25" key="1">
    <citation type="submission" date="2023-10" db="EMBL/GenBank/DDBJ databases">
        <authorList>
            <person name="Maclean D."/>
            <person name="Macfadyen A."/>
        </authorList>
    </citation>
    <scope>NUCLEOTIDE SEQUENCE [LARGE SCALE GENOMIC DNA]</scope>
</reference>
<keyword evidence="5 16" id="KW-0240">DNA-directed RNA polymerase</keyword>
<evidence type="ECO:0000259" key="21">
    <source>
        <dbReference type="Pfam" id="PF04563"/>
    </source>
</evidence>
<dbReference type="GO" id="GO:0000428">
    <property type="term" value="C:DNA-directed RNA polymerase complex"/>
    <property type="evidence" value="ECO:0007669"/>
    <property type="project" value="UniProtKB-KW"/>
</dbReference>
<evidence type="ECO:0000256" key="17">
    <source>
        <dbReference type="SAM" id="MobiDB-lite"/>
    </source>
</evidence>
<evidence type="ECO:0000256" key="1">
    <source>
        <dbReference type="ARBA" id="ARBA00004026"/>
    </source>
</evidence>
<dbReference type="Pfam" id="PF04560">
    <property type="entry name" value="RNA_pol_Rpb2_7"/>
    <property type="match status" value="1"/>
</dbReference>
<dbReference type="FunFam" id="2.40.270.10:FF:000006">
    <property type="entry name" value="DNA-directed RNA polymerase subunit beta"/>
    <property type="match status" value="1"/>
</dbReference>
<dbReference type="GO" id="GO:0008270">
    <property type="term" value="F:zinc ion binding"/>
    <property type="evidence" value="ECO:0007669"/>
    <property type="project" value="UniProtKB-KW"/>
</dbReference>
<evidence type="ECO:0000256" key="12">
    <source>
        <dbReference type="ARBA" id="ARBA00023242"/>
    </source>
</evidence>
<dbReference type="Pfam" id="PF04561">
    <property type="entry name" value="RNA_pol_Rpb2_2"/>
    <property type="match status" value="1"/>
</dbReference>
<dbReference type="InterPro" id="IPR014724">
    <property type="entry name" value="RNA_pol_RPB2_OB-fold"/>
</dbReference>
<dbReference type="InterPro" id="IPR007642">
    <property type="entry name" value="RNA_pol_Rpb2_2"/>
</dbReference>
<name>A0AAV1HRY1_9CHLO</name>
<dbReference type="Pfam" id="PF04565">
    <property type="entry name" value="RNA_pol_Rpb2_3"/>
    <property type="match status" value="1"/>
</dbReference>
<dbReference type="PROSITE" id="PS01166">
    <property type="entry name" value="RNA_POL_BETA"/>
    <property type="match status" value="1"/>
</dbReference>
<feature type="domain" description="DNA-directed RNA polymerase subunit 2 hybrid-binding" evidence="18">
    <location>
        <begin position="680"/>
        <end position="1081"/>
    </location>
</feature>
<organism evidence="24 25">
    <name type="scientific">Coccomyxa viridis</name>
    <dbReference type="NCBI Taxonomy" id="1274662"/>
    <lineage>
        <taxon>Eukaryota</taxon>
        <taxon>Viridiplantae</taxon>
        <taxon>Chlorophyta</taxon>
        <taxon>core chlorophytes</taxon>
        <taxon>Trebouxiophyceae</taxon>
        <taxon>Trebouxiophyceae incertae sedis</taxon>
        <taxon>Coccomyxaceae</taxon>
        <taxon>Coccomyxa</taxon>
    </lineage>
</organism>
<dbReference type="InterPro" id="IPR037034">
    <property type="entry name" value="RNA_pol_Rpb2_2_sf"/>
</dbReference>
<evidence type="ECO:0000259" key="22">
    <source>
        <dbReference type="Pfam" id="PF04565"/>
    </source>
</evidence>
<comment type="similarity">
    <text evidence="4 15">Belongs to the RNA polymerase beta chain family.</text>
</comment>
<accession>A0AAV1HRY1</accession>
<sequence>MTEPPKSLDELVRPHVDSFDYFINEGLHTVVSLLKPIEIEQPGADRRHRIWFENPRVSRPVKDDASGLADKRLFPRDCREAGLTYKGALHLDIMVQDGSAAPQRLSRLMGHIPIMVRSSACHLRNLAPQQLIRRREESMEVGGYFICNGLERIIRMLIQQRRHYVMALRRSAYQKRGNTFTDAATLLRCVRPDETSATVRCHYLRDGTAKFAFTVGRAEFFIPVGILLKCFVEASDKEVFTKLLATIPQDQGEVDNAVVETVERLLRAPSQMGLYTRAQSLEYLGSMFRGTLDVPARFTDLQAGEMLLREHIFIHLDRPIDKLNALIAMTGKLFALVADLCGEDNADALSHHEALLPGTLLSKFVSDKLAECLGIVKRQVLQDYEKTPEQVDFRDPTYLKKATDRMPDLGRKIEYLLNTGNLVSNNTLDLSQNTGFTVVAEKLNFFRYLSHFRAIHRGAYFAQLRTTTVRKLLPESWGFLCPVHTPDGSPCGLLNHFTAACQVVARPSEAPEDVQYAISMVAAGAGMVPCTPALTPPALPAYVSISLDGRLIGYIQSGYAGRLADYFRRLKAARLAADSGLPLPPGSPPLKGPEALVPPDLEVAHIPYERGGPYPGVFLFSAPARMIRPVLQMESGACELIGTLEQIDLNIRCPDGTEQAGDEGMYSHREINCSAMLSVVASLTPFSDFNQSPRNMYQCQMGKQTMGTPSQAIRHRTDTKLYRIQTPQTPIVRTKRYKEYHMDEFPGGTNMIVAVLAYTGYDMEDAMILNKAAVDRGLAHGTIFKTETVNLKDDKGKTQIFAAEMKGPRDRPPEKPRGAFGQELPQALSASAASTAVTGPLKVQPEGGHRNEERIDVDGLPHVGTVIYPGQAYYSRVDCATGRAKTGNLKGEEVGMVEQVAIVGTADPSLQRANILMRLNRNPVIGDKFSSRHGQKGVLSQQWPDTDMPFVAATGMRPDLIINPHAFPSRMTIGMLLESLVSKAGALGGRFVDGSPFQAADGGTIAGNLVQTAGDTLEAAGFSRLGGESLISGVTGEEFSADIYIGPVYYQRLRHMVSDKFQVRSTGPVNALTHQPIKGRKFGGGIRFGEMERDALLAHGAAYLLHDRLHTASDYAVMDACQSCGSILTPFTQPRETSQLGAHLVGTAGPLRGHVICRACNSSHTITRVALPFVLKYLVTELAAMNIKCTFDLKPS</sequence>
<evidence type="ECO:0000256" key="8">
    <source>
        <dbReference type="ARBA" id="ARBA00022723"/>
    </source>
</evidence>
<dbReference type="EC" id="2.7.7.6" evidence="16"/>
<dbReference type="Gene3D" id="3.90.1800.10">
    <property type="entry name" value="RNA polymerase alpha subunit dimerisation domain"/>
    <property type="match status" value="1"/>
</dbReference>
<keyword evidence="9" id="KW-0863">Zinc-finger</keyword>
<keyword evidence="7 16" id="KW-0548">Nucleotidyltransferase</keyword>
<dbReference type="Gene3D" id="3.90.1110.10">
    <property type="entry name" value="RNA polymerase Rpb2, domain 2"/>
    <property type="match status" value="1"/>
</dbReference>
<comment type="catalytic activity">
    <reaction evidence="14 16">
        <text>RNA(n) + a ribonucleoside 5'-triphosphate = RNA(n+1) + diphosphate</text>
        <dbReference type="Rhea" id="RHEA:21248"/>
        <dbReference type="Rhea" id="RHEA-COMP:14527"/>
        <dbReference type="Rhea" id="RHEA-COMP:17342"/>
        <dbReference type="ChEBI" id="CHEBI:33019"/>
        <dbReference type="ChEBI" id="CHEBI:61557"/>
        <dbReference type="ChEBI" id="CHEBI:140395"/>
        <dbReference type="EC" id="2.7.7.6"/>
    </reaction>
</comment>
<dbReference type="Pfam" id="PF04563">
    <property type="entry name" value="RNA_pol_Rpb2_1"/>
    <property type="match status" value="1"/>
</dbReference>
<dbReference type="InterPro" id="IPR007645">
    <property type="entry name" value="RNA_pol_Rpb2_3"/>
</dbReference>
<dbReference type="GO" id="GO:0003677">
    <property type="term" value="F:DNA binding"/>
    <property type="evidence" value="ECO:0007669"/>
    <property type="project" value="InterPro"/>
</dbReference>
<evidence type="ECO:0000313" key="24">
    <source>
        <dbReference type="EMBL" id="CAK0732523.1"/>
    </source>
</evidence>
<dbReference type="Gene3D" id="2.40.270.10">
    <property type="entry name" value="DNA-directed RNA polymerase, subunit 2, domain 6"/>
    <property type="match status" value="1"/>
</dbReference>
<evidence type="ECO:0000256" key="11">
    <source>
        <dbReference type="ARBA" id="ARBA00023163"/>
    </source>
</evidence>
<feature type="domain" description="RNA polymerase beta subunit protrusion" evidence="21">
    <location>
        <begin position="10"/>
        <end position="386"/>
    </location>
</feature>
<evidence type="ECO:0000259" key="19">
    <source>
        <dbReference type="Pfam" id="PF04560"/>
    </source>
</evidence>
<dbReference type="GO" id="GO:0005634">
    <property type="term" value="C:nucleus"/>
    <property type="evidence" value="ECO:0007669"/>
    <property type="project" value="UniProtKB-SubCell"/>
</dbReference>
<dbReference type="Pfam" id="PF06883">
    <property type="entry name" value="RNA_pol_Rpa2_4"/>
    <property type="match status" value="1"/>
</dbReference>
<dbReference type="InterPro" id="IPR007121">
    <property type="entry name" value="RNA_pol_bsu_CS"/>
</dbReference>
<evidence type="ECO:0000313" key="25">
    <source>
        <dbReference type="Proteomes" id="UP001314263"/>
    </source>
</evidence>
<dbReference type="CDD" id="cd00653">
    <property type="entry name" value="RNA_pol_B_RPB2"/>
    <property type="match status" value="1"/>
</dbReference>
<dbReference type="Proteomes" id="UP001314263">
    <property type="component" value="Unassembled WGS sequence"/>
</dbReference>
<dbReference type="GO" id="GO:0006351">
    <property type="term" value="P:DNA-templated transcription"/>
    <property type="evidence" value="ECO:0007669"/>
    <property type="project" value="InterPro"/>
</dbReference>
<evidence type="ECO:0000259" key="18">
    <source>
        <dbReference type="Pfam" id="PF00562"/>
    </source>
</evidence>
<feature type="domain" description="RNA polymerase Rpb2" evidence="22">
    <location>
        <begin position="438"/>
        <end position="503"/>
    </location>
</feature>
<evidence type="ECO:0000256" key="3">
    <source>
        <dbReference type="ARBA" id="ARBA00004474"/>
    </source>
</evidence>
<evidence type="ECO:0000256" key="13">
    <source>
        <dbReference type="ARBA" id="ARBA00026088"/>
    </source>
</evidence>
<evidence type="ECO:0000256" key="15">
    <source>
        <dbReference type="RuleBase" id="RU000434"/>
    </source>
</evidence>
<dbReference type="Gene3D" id="2.40.50.150">
    <property type="match status" value="1"/>
</dbReference>
<comment type="caution">
    <text evidence="24">The sequence shown here is derived from an EMBL/GenBank/DDBJ whole genome shotgun (WGS) entry which is preliminary data.</text>
</comment>
<dbReference type="InterPro" id="IPR007120">
    <property type="entry name" value="DNA-dir_RNAP_su2_dom"/>
</dbReference>
<evidence type="ECO:0000259" key="20">
    <source>
        <dbReference type="Pfam" id="PF04561"/>
    </source>
</evidence>
<evidence type="ECO:0000256" key="10">
    <source>
        <dbReference type="ARBA" id="ARBA00022833"/>
    </source>
</evidence>